<reference evidence="2 3" key="1">
    <citation type="journal article" date="2023" name="G3 (Bethesda)">
        <title>A chromosome-level genome assembly of Zasmidium syzygii isolated from banana leaves.</title>
        <authorList>
            <person name="van Westerhoven A.C."/>
            <person name="Mehrabi R."/>
            <person name="Talebi R."/>
            <person name="Steentjes M.B.F."/>
            <person name="Corcolon B."/>
            <person name="Chong P.A."/>
            <person name="Kema G.H.J."/>
            <person name="Seidl M.F."/>
        </authorList>
    </citation>
    <scope>NUCLEOTIDE SEQUENCE [LARGE SCALE GENOMIC DNA]</scope>
    <source>
        <strain evidence="2 3">P124</strain>
    </source>
</reference>
<comment type="caution">
    <text evidence="2">The sequence shown here is derived from an EMBL/GenBank/DDBJ whole genome shotgun (WGS) entry which is preliminary data.</text>
</comment>
<keyword evidence="3" id="KW-1185">Reference proteome</keyword>
<evidence type="ECO:0000313" key="3">
    <source>
        <dbReference type="Proteomes" id="UP001305779"/>
    </source>
</evidence>
<evidence type="ECO:0000313" key="2">
    <source>
        <dbReference type="EMBL" id="KAK4499318.1"/>
    </source>
</evidence>
<feature type="region of interest" description="Disordered" evidence="1">
    <location>
        <begin position="1"/>
        <end position="82"/>
    </location>
</feature>
<organism evidence="2 3">
    <name type="scientific">Zasmidium cellare</name>
    <name type="common">Wine cellar mold</name>
    <name type="synonym">Racodium cellare</name>
    <dbReference type="NCBI Taxonomy" id="395010"/>
    <lineage>
        <taxon>Eukaryota</taxon>
        <taxon>Fungi</taxon>
        <taxon>Dikarya</taxon>
        <taxon>Ascomycota</taxon>
        <taxon>Pezizomycotina</taxon>
        <taxon>Dothideomycetes</taxon>
        <taxon>Dothideomycetidae</taxon>
        <taxon>Mycosphaerellales</taxon>
        <taxon>Mycosphaerellaceae</taxon>
        <taxon>Zasmidium</taxon>
    </lineage>
</organism>
<feature type="compositionally biased region" description="Low complexity" evidence="1">
    <location>
        <begin position="54"/>
        <end position="79"/>
    </location>
</feature>
<name>A0ABR0EDV6_ZASCE</name>
<evidence type="ECO:0000256" key="1">
    <source>
        <dbReference type="SAM" id="MobiDB-lite"/>
    </source>
</evidence>
<dbReference type="Proteomes" id="UP001305779">
    <property type="component" value="Unassembled WGS sequence"/>
</dbReference>
<protein>
    <submittedName>
        <fullName evidence="2">Uncharacterized protein</fullName>
    </submittedName>
</protein>
<sequence length="266" mass="29178">MPATRTTAKTQGLRSGRPRLPYQVANEPALKARKQKVKPKSANALVPRRAARNATPSSISPASSTTTGPAGSGSPSETTQADQPNAHTHLEALVNAFIEGQKRQQQQLDRLVSEITSTKASIQATNTKVDREGDRAFGLANLIKASVYETHKNLSDVSDMVRIVVDYVERLVRIENTVENIEASVSNIEREIGTSSALKGAINDFEEDVDDSEESSDEDDPVERFLGMSDHLHNLVDAQNQPKALLDDNNPMLAELFHDVMHHYQT</sequence>
<proteinExistence type="predicted"/>
<feature type="compositionally biased region" description="Polar residues" evidence="1">
    <location>
        <begin position="1"/>
        <end position="13"/>
    </location>
</feature>
<gene>
    <name evidence="2" type="ORF">PRZ48_009831</name>
</gene>
<dbReference type="EMBL" id="JAXOVC010000007">
    <property type="protein sequence ID" value="KAK4499318.1"/>
    <property type="molecule type" value="Genomic_DNA"/>
</dbReference>
<accession>A0ABR0EDV6</accession>